<dbReference type="Pfam" id="PF08659">
    <property type="entry name" value="KR"/>
    <property type="match status" value="1"/>
</dbReference>
<evidence type="ECO:0000313" key="7">
    <source>
        <dbReference type="Proteomes" id="UP000248039"/>
    </source>
</evidence>
<proteinExistence type="predicted"/>
<dbReference type="SUPFAM" id="SSF51735">
    <property type="entry name" value="NAD(P)-binding Rossmann-fold domains"/>
    <property type="match status" value="2"/>
</dbReference>
<dbReference type="GO" id="GO:0031177">
    <property type="term" value="F:phosphopantetheine binding"/>
    <property type="evidence" value="ECO:0007669"/>
    <property type="project" value="InterPro"/>
</dbReference>
<dbReference type="OrthoDB" id="4539607at2"/>
<dbReference type="InterPro" id="IPR036291">
    <property type="entry name" value="NAD(P)-bd_dom_sf"/>
</dbReference>
<evidence type="ECO:0000259" key="5">
    <source>
        <dbReference type="PROSITE" id="PS50075"/>
    </source>
</evidence>
<dbReference type="PANTHER" id="PTHR43775">
    <property type="entry name" value="FATTY ACID SYNTHASE"/>
    <property type="match status" value="1"/>
</dbReference>
<accession>A0A2V4N7S6</accession>
<dbReference type="GO" id="GO:0017000">
    <property type="term" value="P:antibiotic biosynthetic process"/>
    <property type="evidence" value="ECO:0007669"/>
    <property type="project" value="UniProtKB-ARBA"/>
</dbReference>
<dbReference type="AlphaFoldDB" id="A0A2V4N7S6"/>
<evidence type="ECO:0000256" key="1">
    <source>
        <dbReference type="ARBA" id="ARBA00022450"/>
    </source>
</evidence>
<comment type="caution">
    <text evidence="6">The sequence shown here is derived from an EMBL/GenBank/DDBJ whole genome shotgun (WGS) entry which is preliminary data.</text>
</comment>
<dbReference type="PROSITE" id="PS50075">
    <property type="entry name" value="CARRIER"/>
    <property type="match status" value="1"/>
</dbReference>
<feature type="domain" description="Carrier" evidence="5">
    <location>
        <begin position="423"/>
        <end position="498"/>
    </location>
</feature>
<dbReference type="InterPro" id="IPR020806">
    <property type="entry name" value="PKS_PP-bd"/>
</dbReference>
<dbReference type="Pfam" id="PF22953">
    <property type="entry name" value="SpnB_Rossmann"/>
    <property type="match status" value="1"/>
</dbReference>
<dbReference type="InterPro" id="IPR036736">
    <property type="entry name" value="ACP-like_sf"/>
</dbReference>
<dbReference type="InterPro" id="IPR055123">
    <property type="entry name" value="SpnB-like_Rossmann"/>
</dbReference>
<name>A0A2V4N7S6_9ACTN</name>
<evidence type="ECO:0000256" key="2">
    <source>
        <dbReference type="ARBA" id="ARBA00022553"/>
    </source>
</evidence>
<dbReference type="InterPro" id="IPR009081">
    <property type="entry name" value="PP-bd_ACP"/>
</dbReference>
<evidence type="ECO:0000256" key="3">
    <source>
        <dbReference type="ARBA" id="ARBA00022679"/>
    </source>
</evidence>
<dbReference type="InterPro" id="IPR006162">
    <property type="entry name" value="Ppantetheine_attach_site"/>
</dbReference>
<dbReference type="SMART" id="SM00823">
    <property type="entry name" value="PKS_PP"/>
    <property type="match status" value="1"/>
</dbReference>
<reference evidence="6 7" key="1">
    <citation type="submission" date="2018-03" db="EMBL/GenBank/DDBJ databases">
        <title>Bioinformatic expansion and discovery of thiopeptide antibiotics.</title>
        <authorList>
            <person name="Schwalen C.J."/>
            <person name="Hudson G.A."/>
            <person name="Mitchell D.A."/>
        </authorList>
    </citation>
    <scope>NUCLEOTIDE SEQUENCE [LARGE SCALE GENOMIC DNA]</scope>
    <source>
        <strain evidence="6 7">ATCC 21389</strain>
    </source>
</reference>
<dbReference type="SMART" id="SM00822">
    <property type="entry name" value="PKS_KR"/>
    <property type="match status" value="1"/>
</dbReference>
<dbReference type="SUPFAM" id="SSF53474">
    <property type="entry name" value="alpha/beta-Hydrolases"/>
    <property type="match status" value="1"/>
</dbReference>
<dbReference type="GO" id="GO:0004312">
    <property type="term" value="F:fatty acid synthase activity"/>
    <property type="evidence" value="ECO:0007669"/>
    <property type="project" value="TreeGrafter"/>
</dbReference>
<keyword evidence="2" id="KW-0597">Phosphoprotein</keyword>
<protein>
    <recommendedName>
        <fullName evidence="5">Carrier domain-containing protein</fullName>
    </recommendedName>
</protein>
<dbReference type="RefSeq" id="WP_146259277.1">
    <property type="nucleotide sequence ID" value="NZ_PYBW01000159.1"/>
</dbReference>
<dbReference type="PANTHER" id="PTHR43775:SF51">
    <property type="entry name" value="INACTIVE PHENOLPHTHIOCEROL SYNTHESIS POLYKETIDE SYNTHASE TYPE I PKS1-RELATED"/>
    <property type="match status" value="1"/>
</dbReference>
<dbReference type="SMART" id="SM00824">
    <property type="entry name" value="PKS_TE"/>
    <property type="match status" value="1"/>
</dbReference>
<keyword evidence="4" id="KW-0511">Multifunctional enzyme</keyword>
<dbReference type="EMBL" id="PYBW01000159">
    <property type="protein sequence ID" value="PYC66971.1"/>
    <property type="molecule type" value="Genomic_DNA"/>
</dbReference>
<dbReference type="InterPro" id="IPR013968">
    <property type="entry name" value="PKS_KR"/>
</dbReference>
<dbReference type="Proteomes" id="UP000248039">
    <property type="component" value="Unassembled WGS sequence"/>
</dbReference>
<keyword evidence="3" id="KW-0808">Transferase</keyword>
<dbReference type="Pfam" id="PF00975">
    <property type="entry name" value="Thioesterase"/>
    <property type="match status" value="1"/>
</dbReference>
<dbReference type="Gene3D" id="3.40.50.1820">
    <property type="entry name" value="alpha/beta hydrolase"/>
    <property type="match status" value="1"/>
</dbReference>
<dbReference type="Gene3D" id="1.10.1200.10">
    <property type="entry name" value="ACP-like"/>
    <property type="match status" value="1"/>
</dbReference>
<dbReference type="Gene3D" id="3.40.50.720">
    <property type="entry name" value="NAD(P)-binding Rossmann-like Domain"/>
    <property type="match status" value="1"/>
</dbReference>
<dbReference type="PROSITE" id="PS00012">
    <property type="entry name" value="PHOSPHOPANTETHEINE"/>
    <property type="match status" value="1"/>
</dbReference>
<dbReference type="InterPro" id="IPR020802">
    <property type="entry name" value="TesA-like"/>
</dbReference>
<keyword evidence="7" id="KW-1185">Reference proteome</keyword>
<dbReference type="SUPFAM" id="SSF47336">
    <property type="entry name" value="ACP-like"/>
    <property type="match status" value="1"/>
</dbReference>
<dbReference type="CDD" id="cd08956">
    <property type="entry name" value="KR_3_FAS_SDR_x"/>
    <property type="match status" value="1"/>
</dbReference>
<evidence type="ECO:0000313" key="6">
    <source>
        <dbReference type="EMBL" id="PYC66971.1"/>
    </source>
</evidence>
<sequence>GQSLFRIGWSEVPATGAGVEAQVYRVPVTADELPDTALTATLAALQAFLAQDTTERLAVVTTHAIALDNPINLPHAAVWGLVRAAQAENPGRIHLIDTHTDTSDTSDSELRILADEPELAIRAGKTYIPRLTPTTDTITPTPINPDGTILITGGTGGLGALIARHLITHHGARNLHLTSRRGPHAPGAPQLLQELQALGANVTITADDITNPHTVQNLIDSLPHLTTLIHAAGTADNALTPALTQNHLTHTLAPKAHAAHHLHHATLNRTLDHFLLISSAGGLVLAAGQGPYAAANTYLDALATHRTTNGHPTTALAYGLWNTNAGLSAWLGEADLQRLTRQGLPALSVEEALALFDAALATPDPVQVPLHVNPAALRARTDELPALLRGLAPAARRRSAKGGADPAVLRRKLAGLDEAGREQVLLELVRTLAAGILGHSGADEVHAERDFLEAGFDSLASMELRNGLNEATGLRLPPMVVFDNKNPNGLAGYLRSVLDAQQPSADGAAPAEVTTGETLTEIFRGAVQSGQTKKGLELLRAVAGIRPRFGSAAEYPEAPGPVRLLDGPAGPRLLCLSSPMATSGALQHKRVVSQLATPRPVYAIPMAGFHPGESLPDSPEAAIDLLAATVLKAAEGEPFVLMGYSAGGIFAHATARHLAETAGVKPAGMVMLDTYEVNDLGGGPVEQLLEGMFHKEGAFGGFDSTRLSAMGGWGGLIPHLDLGPLDGVPGLHIQCISSFFPEVPDAEPDAEWISRPWNPEYTLVPVRADHFSLIEENAALPGRAIEEWLTTHWPAAS</sequence>
<dbReference type="InterPro" id="IPR001031">
    <property type="entry name" value="Thioesterase"/>
</dbReference>
<evidence type="ECO:0000256" key="4">
    <source>
        <dbReference type="ARBA" id="ARBA00023268"/>
    </source>
</evidence>
<dbReference type="InterPro" id="IPR057326">
    <property type="entry name" value="KR_dom"/>
</dbReference>
<keyword evidence="1" id="KW-0596">Phosphopantetheine</keyword>
<dbReference type="Pfam" id="PF00550">
    <property type="entry name" value="PP-binding"/>
    <property type="match status" value="1"/>
</dbReference>
<dbReference type="GO" id="GO:0006633">
    <property type="term" value="P:fatty acid biosynthetic process"/>
    <property type="evidence" value="ECO:0007669"/>
    <property type="project" value="TreeGrafter"/>
</dbReference>
<organism evidence="6 7">
    <name type="scientific">Streptomyces tateyamensis</name>
    <dbReference type="NCBI Taxonomy" id="565073"/>
    <lineage>
        <taxon>Bacteria</taxon>
        <taxon>Bacillati</taxon>
        <taxon>Actinomycetota</taxon>
        <taxon>Actinomycetes</taxon>
        <taxon>Kitasatosporales</taxon>
        <taxon>Streptomycetaceae</taxon>
        <taxon>Streptomyces</taxon>
    </lineage>
</organism>
<feature type="non-terminal residue" evidence="6">
    <location>
        <position position="1"/>
    </location>
</feature>
<dbReference type="InterPro" id="IPR029058">
    <property type="entry name" value="AB_hydrolase_fold"/>
</dbReference>
<gene>
    <name evidence="6" type="ORF">C7C46_30820</name>
</gene>
<dbReference type="InterPro" id="IPR050091">
    <property type="entry name" value="PKS_NRPS_Biosynth_Enz"/>
</dbReference>